<keyword evidence="15" id="KW-1185">Reference proteome</keyword>
<dbReference type="Proteomes" id="UP000663828">
    <property type="component" value="Unassembled WGS sequence"/>
</dbReference>
<feature type="disulfide bond" evidence="8">
    <location>
        <begin position="916"/>
        <end position="926"/>
    </location>
</feature>
<feature type="transmembrane region" description="Helical" evidence="10">
    <location>
        <begin position="1526"/>
        <end position="1548"/>
    </location>
</feature>
<dbReference type="PROSITE" id="PS50262">
    <property type="entry name" value="G_PROTEIN_RECEP_F1_2"/>
    <property type="match status" value="1"/>
</dbReference>
<evidence type="ECO:0000256" key="2">
    <source>
        <dbReference type="ARBA" id="ARBA00004308"/>
    </source>
</evidence>
<feature type="domain" description="EGF-like" evidence="11">
    <location>
        <begin position="987"/>
        <end position="1030"/>
    </location>
</feature>
<keyword evidence="4" id="KW-0677">Repeat</keyword>
<protein>
    <submittedName>
        <fullName evidence="14">Uncharacterized protein</fullName>
    </submittedName>
</protein>
<evidence type="ECO:0000256" key="1">
    <source>
        <dbReference type="ARBA" id="ARBA00004167"/>
    </source>
</evidence>
<dbReference type="Gene3D" id="4.10.400.10">
    <property type="entry name" value="Low-density Lipoprotein Receptor"/>
    <property type="match status" value="2"/>
</dbReference>
<dbReference type="Proteomes" id="UP000663852">
    <property type="component" value="Unassembled WGS sequence"/>
</dbReference>
<dbReference type="Pfam" id="PF00057">
    <property type="entry name" value="Ldl_recept_a"/>
    <property type="match status" value="1"/>
</dbReference>
<dbReference type="Pfam" id="PF00001">
    <property type="entry name" value="7tm_1"/>
    <property type="match status" value="1"/>
</dbReference>
<feature type="disulfide bond" evidence="9">
    <location>
        <begin position="221"/>
        <end position="233"/>
    </location>
</feature>
<evidence type="ECO:0000256" key="6">
    <source>
        <dbReference type="ARBA" id="ARBA00023136"/>
    </source>
</evidence>
<evidence type="ECO:0000313" key="16">
    <source>
        <dbReference type="Proteomes" id="UP000663852"/>
    </source>
</evidence>
<reference evidence="14" key="1">
    <citation type="submission" date="2021-02" db="EMBL/GenBank/DDBJ databases">
        <authorList>
            <person name="Nowell W R."/>
        </authorList>
    </citation>
    <scope>NUCLEOTIDE SEQUENCE</scope>
</reference>
<evidence type="ECO:0000256" key="9">
    <source>
        <dbReference type="PROSITE-ProRule" id="PRU00124"/>
    </source>
</evidence>
<dbReference type="GO" id="GO:0005886">
    <property type="term" value="C:plasma membrane"/>
    <property type="evidence" value="ECO:0007669"/>
    <property type="project" value="TreeGrafter"/>
</dbReference>
<dbReference type="SMART" id="SM00181">
    <property type="entry name" value="EGF"/>
    <property type="match status" value="5"/>
</dbReference>
<evidence type="ECO:0000256" key="8">
    <source>
        <dbReference type="PROSITE-ProRule" id="PRU00076"/>
    </source>
</evidence>
<keyword evidence="5 10" id="KW-1133">Transmembrane helix</keyword>
<feature type="domain" description="G-protein coupled receptors family 1 profile" evidence="12">
    <location>
        <begin position="1285"/>
        <end position="1546"/>
    </location>
</feature>
<feature type="transmembrane region" description="Helical" evidence="10">
    <location>
        <begin position="1273"/>
        <end position="1294"/>
    </location>
</feature>
<dbReference type="CDD" id="cd00112">
    <property type="entry name" value="LDLa"/>
    <property type="match status" value="2"/>
</dbReference>
<feature type="transmembrane region" description="Helical" evidence="10">
    <location>
        <begin position="1390"/>
        <end position="1408"/>
    </location>
</feature>
<evidence type="ECO:0000313" key="15">
    <source>
        <dbReference type="Proteomes" id="UP000663828"/>
    </source>
</evidence>
<feature type="disulfide bond" evidence="8">
    <location>
        <begin position="1020"/>
        <end position="1029"/>
    </location>
</feature>
<evidence type="ECO:0000259" key="11">
    <source>
        <dbReference type="PROSITE" id="PS50026"/>
    </source>
</evidence>
<dbReference type="PROSITE" id="PS50068">
    <property type="entry name" value="LDLRA_2"/>
    <property type="match status" value="2"/>
</dbReference>
<feature type="transmembrane region" description="Helical" evidence="10">
    <location>
        <begin position="1306"/>
        <end position="1328"/>
    </location>
</feature>
<dbReference type="Gene3D" id="1.20.1070.10">
    <property type="entry name" value="Rhodopsin 7-helix transmembrane proteins"/>
    <property type="match status" value="1"/>
</dbReference>
<dbReference type="InterPro" id="IPR000276">
    <property type="entry name" value="GPCR_Rhodpsn"/>
</dbReference>
<keyword evidence="7 8" id="KW-1015">Disulfide bond</keyword>
<evidence type="ECO:0000256" key="3">
    <source>
        <dbReference type="ARBA" id="ARBA00022692"/>
    </source>
</evidence>
<dbReference type="SMART" id="SM00192">
    <property type="entry name" value="LDLa"/>
    <property type="match status" value="5"/>
</dbReference>
<dbReference type="GO" id="GO:0012505">
    <property type="term" value="C:endomembrane system"/>
    <property type="evidence" value="ECO:0007669"/>
    <property type="project" value="UniProtKB-SubCell"/>
</dbReference>
<dbReference type="InterPro" id="IPR017452">
    <property type="entry name" value="GPCR_Rhodpsn_7TM"/>
</dbReference>
<dbReference type="PROSITE" id="PS50026">
    <property type="entry name" value="EGF_3"/>
    <property type="match status" value="2"/>
</dbReference>
<dbReference type="SUPFAM" id="SSF81321">
    <property type="entry name" value="Family A G protein-coupled receptor-like"/>
    <property type="match status" value="1"/>
</dbReference>
<feature type="transmembrane region" description="Helical" evidence="10">
    <location>
        <begin position="1448"/>
        <end position="1466"/>
    </location>
</feature>
<dbReference type="InterPro" id="IPR023415">
    <property type="entry name" value="LDLR_class-A_CS"/>
</dbReference>
<dbReference type="GO" id="GO:0004930">
    <property type="term" value="F:G protein-coupled receptor activity"/>
    <property type="evidence" value="ECO:0007669"/>
    <property type="project" value="InterPro"/>
</dbReference>
<feature type="domain" description="EGF-like" evidence="11">
    <location>
        <begin position="912"/>
        <end position="949"/>
    </location>
</feature>
<sequence>MFDMKSFLYTFFLYNIVAVPQLNFYFIDEVSIHNQFDEIGLRYNCLRFASNFEHRSSTRDIASFCLSESSAKFSIENDNDDLIQKIDFHDLKKQNIKSEDLYVWSIPIDIIEQYQSYLESNNSSLTKQFVYNCTLPRFGPMCQYEFYYFHENYTTLYEIIYGYYRSYPNDENGLSCYIHLNCHRGYSPACLDWTEICDGKVDCLDGNSDEEHCWQLELNECTQNEYQCTIGQCIPNEFVEDNLINPDCLDRSDEKYSDYDIYGSYYVPEPVFGWQDARCKTTFLTSSCELRRPFHLINTMFSVNDNSVSDECWFAFKRYFMFPNPQEYIFTIRRECPLVLYVPDVPLLLGHVYTVYRTDNKLNSQGLLLPYLCSNKSFHDGSLELVSDILLNNTVCFASPQLQNIEQSDISDSTSGFINIINKIFSQIRNFNRIINFPSNRCNTSNLYQCMNSSRCIAFHRLIDDISDCPYNDDENISEDTSPELFERLKDKYYYCYYGKKYIPKTFISDEKCDCGYDGDLCEDEDKYENFTQRTISFQILCDNFEKLYPITIDEEDHTDETECEQWECDNIYTHCDGFWNCWDGRDELDCDISSTLFNCSFNTRICVTLDTFQLRCLSIDKLNDDHVDCLGGTDEPKRCPGLYEHLGRFYCMNTHPAICISPLDLCDGVKNCPSGDDERFCRPNRSISDSICQENYRVLGSDVEKFFCEGLKTHRKIERRYFRINDFNQSSDDEPDEKEVINTITLDDDDPIPLLDEPRCHHGLDLRVWLNQLSDSSTSTCLCPPGYYGNQCQYQNQRLSLSIRFHVRTESWQIPFAILVLLIDDTNQRMIHSYEQFTYLSLRDCRIKFNLHLFYAQRPKDINRNYSIHIDIYEKFSLAHRGSFLYPVKFPFLPVHRLAFIVDIPLISDHKKSTCSAHQCKYGKCMKYFNSKETFCQCDQGWSGEFCHIQHHCNCSSNSLCVGILSDKRSICICPKNQFGSRCYLRNRICEDFPCENNASCIPNDDFMGSNRQKYFCICPKGFSGNHCEIGDSQLDIIFDNDMELSHSVFIHFIRILPFDETIEEIPKTSPQRSTTLQTVSQATNSIRIYWSQPFHLTFIETLDKIYYLIIVQPIYSPSTKIKQKIDSSHRCPSISELVNETFAQLHSLRRMKSYHVICQKYSPHLLCFHDDRHLCLCYDFQGKRLGNCFDFDHNKTFDCSGQSACENDGQCFQDSPECPKRFICACHLCFYGNRCQFSTSEFGLSLDAILAYHIIVDLDLIHQTTIVKISFLFTILFVVLGMTNGILSLITFKSKRVCDVGCGIYLFGSSLTTVLTMFMFGLKYFVYLSTQMSTLSNETFLEVQCYLLDFLLRICLNMDQWLNACVAIERVTTVIQGARFNKKESKRLAKKIPIILLILIICTSIHDPIYRRLSEEENENDNKKRIWCIVSYSSKLQIYNRVVNTFHFFAPFLINFISSIILIIKKSHRKARLYGNRYDRQTLWKQLREHQHLLIAPVVLFLLALPRLILSYLSKCMNSTRDSWLFLCGYFMSFIPPMITFLIFVLPSKFYRKEYQKSIRKYQNFIQRRFH</sequence>
<evidence type="ECO:0000256" key="7">
    <source>
        <dbReference type="ARBA" id="ARBA00023157"/>
    </source>
</evidence>
<feature type="disulfide bond" evidence="8">
    <location>
        <begin position="939"/>
        <end position="948"/>
    </location>
</feature>
<proteinExistence type="predicted"/>
<feature type="disulfide bond" evidence="9">
    <location>
        <begin position="667"/>
        <end position="682"/>
    </location>
</feature>
<keyword evidence="6 10" id="KW-0472">Membrane</keyword>
<dbReference type="InterPro" id="IPR050685">
    <property type="entry name" value="LDLR"/>
</dbReference>
<feature type="transmembrane region" description="Helical" evidence="10">
    <location>
        <begin position="1495"/>
        <end position="1514"/>
    </location>
</feature>
<comment type="subcellular location">
    <subcellularLocation>
        <location evidence="2">Endomembrane system</location>
    </subcellularLocation>
    <subcellularLocation>
        <location evidence="1">Membrane</location>
        <topology evidence="1">Single-pass membrane protein</topology>
    </subcellularLocation>
</comment>
<keyword evidence="8" id="KW-0245">EGF-like domain</keyword>
<evidence type="ECO:0000313" key="14">
    <source>
        <dbReference type="EMBL" id="CAF1520418.1"/>
    </source>
</evidence>
<evidence type="ECO:0000256" key="10">
    <source>
        <dbReference type="SAM" id="Phobius"/>
    </source>
</evidence>
<dbReference type="SUPFAM" id="SSF57196">
    <property type="entry name" value="EGF/Laminin"/>
    <property type="match status" value="1"/>
</dbReference>
<dbReference type="PROSITE" id="PS01186">
    <property type="entry name" value="EGF_2"/>
    <property type="match status" value="3"/>
</dbReference>
<dbReference type="EMBL" id="CAJNOR010004164">
    <property type="protein sequence ID" value="CAF1480240.1"/>
    <property type="molecule type" value="Genomic_DNA"/>
</dbReference>
<dbReference type="CDD" id="cd00054">
    <property type="entry name" value="EGF_CA"/>
    <property type="match status" value="1"/>
</dbReference>
<comment type="caution">
    <text evidence="8">Lacks conserved residue(s) required for the propagation of feature annotation.</text>
</comment>
<evidence type="ECO:0000256" key="4">
    <source>
        <dbReference type="ARBA" id="ARBA00022737"/>
    </source>
</evidence>
<dbReference type="InterPro" id="IPR000742">
    <property type="entry name" value="EGF"/>
</dbReference>
<organism evidence="14 16">
    <name type="scientific">Adineta ricciae</name>
    <name type="common">Rotifer</name>
    <dbReference type="NCBI Taxonomy" id="249248"/>
    <lineage>
        <taxon>Eukaryota</taxon>
        <taxon>Metazoa</taxon>
        <taxon>Spiralia</taxon>
        <taxon>Gnathifera</taxon>
        <taxon>Rotifera</taxon>
        <taxon>Eurotatoria</taxon>
        <taxon>Bdelloidea</taxon>
        <taxon>Adinetida</taxon>
        <taxon>Adinetidae</taxon>
        <taxon>Adineta</taxon>
    </lineage>
</organism>
<dbReference type="Pfam" id="PF00008">
    <property type="entry name" value="EGF"/>
    <property type="match status" value="1"/>
</dbReference>
<dbReference type="Gene3D" id="2.10.25.10">
    <property type="entry name" value="Laminin"/>
    <property type="match status" value="1"/>
</dbReference>
<evidence type="ECO:0000259" key="12">
    <source>
        <dbReference type="PROSITE" id="PS50262"/>
    </source>
</evidence>
<gene>
    <name evidence="14" type="ORF">EDS130_LOCUS43839</name>
    <name evidence="13" type="ORF">XAT740_LOCUS38491</name>
</gene>
<dbReference type="PROSITE" id="PS00022">
    <property type="entry name" value="EGF_1"/>
    <property type="match status" value="4"/>
</dbReference>
<dbReference type="OrthoDB" id="10266706at2759"/>
<accession>A0A815UQL2</accession>
<dbReference type="PANTHER" id="PTHR24270">
    <property type="entry name" value="LOW-DENSITY LIPOPROTEIN RECEPTOR-RELATED"/>
    <property type="match status" value="1"/>
</dbReference>
<dbReference type="PRINTS" id="PR00261">
    <property type="entry name" value="LDLRECEPTOR"/>
</dbReference>
<evidence type="ECO:0000313" key="13">
    <source>
        <dbReference type="EMBL" id="CAF1480240.1"/>
    </source>
</evidence>
<dbReference type="PROSITE" id="PS01209">
    <property type="entry name" value="LDLRA_1"/>
    <property type="match status" value="2"/>
</dbReference>
<dbReference type="InterPro" id="IPR002172">
    <property type="entry name" value="LDrepeatLR_classA_rpt"/>
</dbReference>
<dbReference type="InterPro" id="IPR036055">
    <property type="entry name" value="LDL_receptor-like_sf"/>
</dbReference>
<name>A0A815UQL2_ADIRI</name>
<comment type="caution">
    <text evidence="14">The sequence shown here is derived from an EMBL/GenBank/DDBJ whole genome shotgun (WGS) entry which is preliminary data.</text>
</comment>
<evidence type="ECO:0000256" key="5">
    <source>
        <dbReference type="ARBA" id="ARBA00022989"/>
    </source>
</evidence>
<dbReference type="GO" id="GO:0016192">
    <property type="term" value="P:vesicle-mediated transport"/>
    <property type="evidence" value="ECO:0007669"/>
    <property type="project" value="UniProtKB-ARBA"/>
</dbReference>
<dbReference type="SUPFAM" id="SSF57424">
    <property type="entry name" value="LDL receptor-like module"/>
    <property type="match status" value="1"/>
</dbReference>
<keyword evidence="3 10" id="KW-0812">Transmembrane</keyword>
<dbReference type="EMBL" id="CAJNOJ010000766">
    <property type="protein sequence ID" value="CAF1520418.1"/>
    <property type="molecule type" value="Genomic_DNA"/>
</dbReference>